<sequence length="159" mass="19094">MRFLIQQKFFTLKDRFFIKDERGYDCYEIADKLVTVGNKFWVNTVDGNNLYFMRQKLFHLMPHYEIYQGEEVVANVRARFRFFRAKVEVQSDRFGDILITGNVMNWDFEIKRGDEMLAVINKHILKVRDTYTLEIMARIDPAFMIALAILVDAMYQRRK</sequence>
<protein>
    <submittedName>
        <fullName evidence="2">LURP-one-related family protein</fullName>
    </submittedName>
</protein>
<name>A0A9D1NDB3_9FIRM</name>
<reference evidence="2" key="1">
    <citation type="submission" date="2020-10" db="EMBL/GenBank/DDBJ databases">
        <authorList>
            <person name="Gilroy R."/>
        </authorList>
    </citation>
    <scope>NUCLEOTIDE SEQUENCE</scope>
    <source>
        <strain evidence="2">23406</strain>
    </source>
</reference>
<reference evidence="2" key="2">
    <citation type="journal article" date="2021" name="PeerJ">
        <title>Extensive microbial diversity within the chicken gut microbiome revealed by metagenomics and culture.</title>
        <authorList>
            <person name="Gilroy R."/>
            <person name="Ravi A."/>
            <person name="Getino M."/>
            <person name="Pursley I."/>
            <person name="Horton D.L."/>
            <person name="Alikhan N.F."/>
            <person name="Baker D."/>
            <person name="Gharbi K."/>
            <person name="Hall N."/>
            <person name="Watson M."/>
            <person name="Adriaenssens E.M."/>
            <person name="Foster-Nyarko E."/>
            <person name="Jarju S."/>
            <person name="Secka A."/>
            <person name="Antonio M."/>
            <person name="Oren A."/>
            <person name="Chaudhuri R.R."/>
            <person name="La Ragione R."/>
            <person name="Hildebrand F."/>
            <person name="Pallen M.J."/>
        </authorList>
    </citation>
    <scope>NUCLEOTIDE SEQUENCE</scope>
    <source>
        <strain evidence="2">23406</strain>
    </source>
</reference>
<organism evidence="2 3">
    <name type="scientific">Candidatus Stercoripulliclostridium merdipullorum</name>
    <dbReference type="NCBI Taxonomy" id="2840952"/>
    <lineage>
        <taxon>Bacteria</taxon>
        <taxon>Bacillati</taxon>
        <taxon>Bacillota</taxon>
        <taxon>Clostridia</taxon>
        <taxon>Eubacteriales</taxon>
        <taxon>Candidatus Stercoripulliclostridium</taxon>
    </lineage>
</organism>
<dbReference type="InterPro" id="IPR007612">
    <property type="entry name" value="LOR"/>
</dbReference>
<comment type="caution">
    <text evidence="2">The sequence shown here is derived from an EMBL/GenBank/DDBJ whole genome shotgun (WGS) entry which is preliminary data.</text>
</comment>
<dbReference type="AlphaFoldDB" id="A0A9D1NDB3"/>
<comment type="similarity">
    <text evidence="1">Belongs to the LOR family.</text>
</comment>
<dbReference type="EMBL" id="DVOH01000037">
    <property type="protein sequence ID" value="HIV00423.1"/>
    <property type="molecule type" value="Genomic_DNA"/>
</dbReference>
<gene>
    <name evidence="2" type="ORF">IAB14_04860</name>
</gene>
<dbReference type="InterPro" id="IPR038595">
    <property type="entry name" value="LOR_sf"/>
</dbReference>
<dbReference type="InterPro" id="IPR025659">
    <property type="entry name" value="Tubby-like_C"/>
</dbReference>
<proteinExistence type="inferred from homology"/>
<accession>A0A9D1NDB3</accession>
<evidence type="ECO:0000256" key="1">
    <source>
        <dbReference type="ARBA" id="ARBA00005437"/>
    </source>
</evidence>
<evidence type="ECO:0000313" key="2">
    <source>
        <dbReference type="EMBL" id="HIV00423.1"/>
    </source>
</evidence>
<dbReference type="Pfam" id="PF04525">
    <property type="entry name" value="LOR"/>
    <property type="match status" value="1"/>
</dbReference>
<evidence type="ECO:0000313" key="3">
    <source>
        <dbReference type="Proteomes" id="UP000886891"/>
    </source>
</evidence>
<dbReference type="Gene3D" id="2.40.160.200">
    <property type="entry name" value="LURP1-related"/>
    <property type="match status" value="1"/>
</dbReference>
<dbReference type="Proteomes" id="UP000886891">
    <property type="component" value="Unassembled WGS sequence"/>
</dbReference>
<dbReference type="SUPFAM" id="SSF54518">
    <property type="entry name" value="Tubby C-terminal domain-like"/>
    <property type="match status" value="1"/>
</dbReference>